<dbReference type="GO" id="GO:0005975">
    <property type="term" value="P:carbohydrate metabolic process"/>
    <property type="evidence" value="ECO:0007669"/>
    <property type="project" value="InterPro"/>
</dbReference>
<dbReference type="SUPFAM" id="SSF51445">
    <property type="entry name" value="(Trans)glycosidases"/>
    <property type="match status" value="1"/>
</dbReference>
<evidence type="ECO:0000313" key="3">
    <source>
        <dbReference type="Proteomes" id="UP000053660"/>
    </source>
</evidence>
<dbReference type="InterPro" id="IPR006047">
    <property type="entry name" value="GH13_cat_dom"/>
</dbReference>
<feature type="non-terminal residue" evidence="2">
    <location>
        <position position="1"/>
    </location>
</feature>
<dbReference type="Pfam" id="PF00128">
    <property type="entry name" value="Alpha-amylase"/>
    <property type="match status" value="1"/>
</dbReference>
<sequence>ICGSHEVNVAKCVHGILSDVLRYHEENPSVWPQWELGNQYISRIASRVDSRAHGELLLMLQLLLPGTNNFYYGDELGMMDLDSDSEVPRQRGAMQWADAYEGGFTSAEQSQVPINEDYRQYNWGVSDQHYGVAIASIAIRFQDEWKKEKSTLKMFSKLSKLRTKDDTLMSGHTLLGELSGEAFTIVRYSKTGNDFIGSVSTSC</sequence>
<keyword evidence="3" id="KW-1185">Reference proteome</keyword>
<name>A0A0B1SLR2_OESDE</name>
<dbReference type="OrthoDB" id="1740265at2759"/>
<gene>
    <name evidence="2" type="ORF">OESDEN_15819</name>
</gene>
<organism evidence="2 3">
    <name type="scientific">Oesophagostomum dentatum</name>
    <name type="common">Nodular worm</name>
    <dbReference type="NCBI Taxonomy" id="61180"/>
    <lineage>
        <taxon>Eukaryota</taxon>
        <taxon>Metazoa</taxon>
        <taxon>Ecdysozoa</taxon>
        <taxon>Nematoda</taxon>
        <taxon>Chromadorea</taxon>
        <taxon>Rhabditida</taxon>
        <taxon>Rhabditina</taxon>
        <taxon>Rhabditomorpha</taxon>
        <taxon>Strongyloidea</taxon>
        <taxon>Strongylidae</taxon>
        <taxon>Oesophagostomum</taxon>
    </lineage>
</organism>
<dbReference type="Gene3D" id="3.20.20.80">
    <property type="entry name" value="Glycosidases"/>
    <property type="match status" value="1"/>
</dbReference>
<dbReference type="PANTHER" id="PTHR10357">
    <property type="entry name" value="ALPHA-AMYLASE FAMILY MEMBER"/>
    <property type="match status" value="1"/>
</dbReference>
<dbReference type="PANTHER" id="PTHR10357:SF230">
    <property type="entry name" value="GLYCOSYL HYDROLASE FAMILY 13 CATALYTIC DOMAIN-CONTAINING PROTEIN"/>
    <property type="match status" value="1"/>
</dbReference>
<dbReference type="Proteomes" id="UP000053660">
    <property type="component" value="Unassembled WGS sequence"/>
</dbReference>
<feature type="domain" description="Glycosyl hydrolase family 13 catalytic" evidence="1">
    <location>
        <begin position="28"/>
        <end position="168"/>
    </location>
</feature>
<evidence type="ECO:0000313" key="2">
    <source>
        <dbReference type="EMBL" id="KHJ84467.1"/>
    </source>
</evidence>
<reference evidence="2 3" key="1">
    <citation type="submission" date="2014-03" db="EMBL/GenBank/DDBJ databases">
        <title>Draft genome of the hookworm Oesophagostomum dentatum.</title>
        <authorList>
            <person name="Mitreva M."/>
        </authorList>
    </citation>
    <scope>NUCLEOTIDE SEQUENCE [LARGE SCALE GENOMIC DNA]</scope>
    <source>
        <strain evidence="2 3">OD-Hann</strain>
    </source>
</reference>
<dbReference type="AlphaFoldDB" id="A0A0B1SLR2"/>
<dbReference type="InterPro" id="IPR017853">
    <property type="entry name" value="GH"/>
</dbReference>
<accession>A0A0B1SLR2</accession>
<proteinExistence type="predicted"/>
<evidence type="ECO:0000259" key="1">
    <source>
        <dbReference type="Pfam" id="PF00128"/>
    </source>
</evidence>
<dbReference type="EMBL" id="KN568373">
    <property type="protein sequence ID" value="KHJ84467.1"/>
    <property type="molecule type" value="Genomic_DNA"/>
</dbReference>
<protein>
    <recommendedName>
        <fullName evidence="1">Glycosyl hydrolase family 13 catalytic domain-containing protein</fullName>
    </recommendedName>
</protein>